<proteinExistence type="predicted"/>
<sequence>MFFSAAALAGSAMPRLACSPGMGRRATRPYTFPWCHASALLLIASLAPTGQHAPDCARGAVGPVWGGLALAQRQKLASRLAESRRVTAGGGEKEDEEGSMRASCHGTSRKEGDWRESSCYSPWPPLVWEQGEPAAKEHGSLSDRDACRAMHSVRAHCWRGWTANVRSELESSSAERDLPSLGRPFPDAHRWSTPRKHAHVRAMPRGEHLLSRCAPCAPLHPGRDCWRGRAGHRVVDAMTMDTLTILSLS</sequence>
<evidence type="ECO:0000256" key="1">
    <source>
        <dbReference type="SAM" id="MobiDB-lite"/>
    </source>
</evidence>
<evidence type="ECO:0000313" key="3">
    <source>
        <dbReference type="Proteomes" id="UP001189429"/>
    </source>
</evidence>
<keyword evidence="3" id="KW-1185">Reference proteome</keyword>
<accession>A0ABN9RPT0</accession>
<dbReference type="Proteomes" id="UP001189429">
    <property type="component" value="Unassembled WGS sequence"/>
</dbReference>
<evidence type="ECO:0008006" key="4">
    <source>
        <dbReference type="Google" id="ProtNLM"/>
    </source>
</evidence>
<reference evidence="2" key="1">
    <citation type="submission" date="2023-10" db="EMBL/GenBank/DDBJ databases">
        <authorList>
            <person name="Chen Y."/>
            <person name="Shah S."/>
            <person name="Dougan E. K."/>
            <person name="Thang M."/>
            <person name="Chan C."/>
        </authorList>
    </citation>
    <scope>NUCLEOTIDE SEQUENCE [LARGE SCALE GENOMIC DNA]</scope>
</reference>
<gene>
    <name evidence="2" type="ORF">PCOR1329_LOCUS22603</name>
</gene>
<dbReference type="EMBL" id="CAUYUJ010007570">
    <property type="protein sequence ID" value="CAK0821227.1"/>
    <property type="molecule type" value="Genomic_DNA"/>
</dbReference>
<comment type="caution">
    <text evidence="2">The sequence shown here is derived from an EMBL/GenBank/DDBJ whole genome shotgun (WGS) entry which is preliminary data.</text>
</comment>
<evidence type="ECO:0000313" key="2">
    <source>
        <dbReference type="EMBL" id="CAK0821227.1"/>
    </source>
</evidence>
<protein>
    <recommendedName>
        <fullName evidence="4">Phospholipase B-like</fullName>
    </recommendedName>
</protein>
<feature type="region of interest" description="Disordered" evidence="1">
    <location>
        <begin position="81"/>
        <end position="109"/>
    </location>
</feature>
<organism evidence="2 3">
    <name type="scientific">Prorocentrum cordatum</name>
    <dbReference type="NCBI Taxonomy" id="2364126"/>
    <lineage>
        <taxon>Eukaryota</taxon>
        <taxon>Sar</taxon>
        <taxon>Alveolata</taxon>
        <taxon>Dinophyceae</taxon>
        <taxon>Prorocentrales</taxon>
        <taxon>Prorocentraceae</taxon>
        <taxon>Prorocentrum</taxon>
    </lineage>
</organism>
<name>A0ABN9RPT0_9DINO</name>